<dbReference type="Proteomes" id="UP000015453">
    <property type="component" value="Unassembled WGS sequence"/>
</dbReference>
<dbReference type="FunFam" id="3.30.200.20:FF:000371">
    <property type="entry name" value="Protein NSP-INTERACTING KINASE 2"/>
    <property type="match status" value="1"/>
</dbReference>
<reference evidence="4 5" key="1">
    <citation type="journal article" date="2013" name="BMC Genomics">
        <title>The miniature genome of a carnivorous plant Genlisea aurea contains a low number of genes and short non-coding sequences.</title>
        <authorList>
            <person name="Leushkin E.V."/>
            <person name="Sutormin R.A."/>
            <person name="Nabieva E.R."/>
            <person name="Penin A.A."/>
            <person name="Kondrashov A.S."/>
            <person name="Logacheva M.D."/>
        </authorList>
    </citation>
    <scope>NUCLEOTIDE SEQUENCE [LARGE SCALE GENOMIC DNA]</scope>
</reference>
<dbReference type="InterPro" id="IPR011009">
    <property type="entry name" value="Kinase-like_dom_sf"/>
</dbReference>
<dbReference type="Gene3D" id="1.10.510.10">
    <property type="entry name" value="Transferase(Phosphotransferase) domain 1"/>
    <property type="match status" value="1"/>
</dbReference>
<dbReference type="GO" id="GO:0016020">
    <property type="term" value="C:membrane"/>
    <property type="evidence" value="ECO:0007669"/>
    <property type="project" value="UniProtKB-SubCell"/>
</dbReference>
<proteinExistence type="predicted"/>
<keyword evidence="2" id="KW-1133">Transmembrane helix</keyword>
<sequence length="431" mass="47219">AFKGLADGFRYANNTGLCGSGFSSLPRCSDSLRSDRRKESTEDIPETADLNVNCTRSLCSTRRSKASSQASVAVAVMLVSAAVSAVGVAASFAVYRRRKQKLVCAFNVMESSNLSTDSNGCELNDKNGSPLVSLEYTNGWDPLSEDRRFGFSHEVMKSFRLNLQEVETATQYFAKKNFLGKTNYSETYRGTWRDGGIVTVKRIAKSCCRSEESEFLKGLNALASLRHENVVKLRGFCCSKGRGSCFLVYEFVPQGSLFRYLDLKDGDANVLDWNTRVTVVNGVAKGIEYLHSHKTNKPSSLVHQNISSKNVLIDHNSNPLLSDSCLHMLLTNDTVFSSLKASAAMGYLAPEYTVTGRFTEKSDVYAFGVLVFQILSGKLNVPASARAGSLEFVDANLHGKVCEAEFAVLAKLAVRCTDVCSDERPSMECVV</sequence>
<name>S8D3F3_9LAMI</name>
<dbReference type="GO" id="GO:0005524">
    <property type="term" value="F:ATP binding"/>
    <property type="evidence" value="ECO:0007669"/>
    <property type="project" value="InterPro"/>
</dbReference>
<keyword evidence="2" id="KW-0472">Membrane</keyword>
<dbReference type="AlphaFoldDB" id="S8D3F3"/>
<dbReference type="PROSITE" id="PS50011">
    <property type="entry name" value="PROTEIN_KINASE_DOM"/>
    <property type="match status" value="1"/>
</dbReference>
<accession>S8D3F3</accession>
<keyword evidence="2" id="KW-0812">Transmembrane</keyword>
<dbReference type="PANTHER" id="PTHR48006:SF28">
    <property type="entry name" value="LEUCINE-RICH REPEAT PROTEIN KINASE FAMILY PROTEIN"/>
    <property type="match status" value="1"/>
</dbReference>
<dbReference type="OrthoDB" id="676979at2759"/>
<dbReference type="EMBL" id="AUSU01000263">
    <property type="protein sequence ID" value="EPS73880.1"/>
    <property type="molecule type" value="Genomic_DNA"/>
</dbReference>
<keyword evidence="5" id="KW-1185">Reference proteome</keyword>
<protein>
    <recommendedName>
        <fullName evidence="3">Protein kinase domain-containing protein</fullName>
    </recommendedName>
</protein>
<feature type="domain" description="Protein kinase" evidence="3">
    <location>
        <begin position="173"/>
        <end position="431"/>
    </location>
</feature>
<dbReference type="GO" id="GO:0004672">
    <property type="term" value="F:protein kinase activity"/>
    <property type="evidence" value="ECO:0007669"/>
    <property type="project" value="InterPro"/>
</dbReference>
<feature type="non-terminal residue" evidence="4">
    <location>
        <position position="1"/>
    </location>
</feature>
<dbReference type="PANTHER" id="PTHR48006">
    <property type="entry name" value="LEUCINE-RICH REPEAT-CONTAINING PROTEIN DDB_G0281931-RELATED"/>
    <property type="match status" value="1"/>
</dbReference>
<dbReference type="InterPro" id="IPR051824">
    <property type="entry name" value="LRR_Rcpt-Like_S/T_Kinase"/>
</dbReference>
<gene>
    <name evidence="4" type="ORF">M569_00875</name>
</gene>
<evidence type="ECO:0000256" key="1">
    <source>
        <dbReference type="ARBA" id="ARBA00004479"/>
    </source>
</evidence>
<evidence type="ECO:0000313" key="5">
    <source>
        <dbReference type="Proteomes" id="UP000015453"/>
    </source>
</evidence>
<comment type="caution">
    <text evidence="4">The sequence shown here is derived from an EMBL/GenBank/DDBJ whole genome shotgun (WGS) entry which is preliminary data.</text>
</comment>
<dbReference type="Pfam" id="PF07714">
    <property type="entry name" value="PK_Tyr_Ser-Thr"/>
    <property type="match status" value="1"/>
</dbReference>
<dbReference type="Gene3D" id="3.30.200.20">
    <property type="entry name" value="Phosphorylase Kinase, domain 1"/>
    <property type="match status" value="1"/>
</dbReference>
<dbReference type="InterPro" id="IPR000719">
    <property type="entry name" value="Prot_kinase_dom"/>
</dbReference>
<dbReference type="InterPro" id="IPR001245">
    <property type="entry name" value="Ser-Thr/Tyr_kinase_cat_dom"/>
</dbReference>
<dbReference type="SUPFAM" id="SSF56112">
    <property type="entry name" value="Protein kinase-like (PK-like)"/>
    <property type="match status" value="1"/>
</dbReference>
<comment type="subcellular location">
    <subcellularLocation>
        <location evidence="1">Membrane</location>
        <topology evidence="1">Single-pass type I membrane protein</topology>
    </subcellularLocation>
</comment>
<organism evidence="4 5">
    <name type="scientific">Genlisea aurea</name>
    <dbReference type="NCBI Taxonomy" id="192259"/>
    <lineage>
        <taxon>Eukaryota</taxon>
        <taxon>Viridiplantae</taxon>
        <taxon>Streptophyta</taxon>
        <taxon>Embryophyta</taxon>
        <taxon>Tracheophyta</taxon>
        <taxon>Spermatophyta</taxon>
        <taxon>Magnoliopsida</taxon>
        <taxon>eudicotyledons</taxon>
        <taxon>Gunneridae</taxon>
        <taxon>Pentapetalae</taxon>
        <taxon>asterids</taxon>
        <taxon>lamiids</taxon>
        <taxon>Lamiales</taxon>
        <taxon>Lentibulariaceae</taxon>
        <taxon>Genlisea</taxon>
    </lineage>
</organism>
<feature type="non-terminal residue" evidence="4">
    <location>
        <position position="431"/>
    </location>
</feature>
<feature type="transmembrane region" description="Helical" evidence="2">
    <location>
        <begin position="72"/>
        <end position="95"/>
    </location>
</feature>
<evidence type="ECO:0000313" key="4">
    <source>
        <dbReference type="EMBL" id="EPS73880.1"/>
    </source>
</evidence>
<evidence type="ECO:0000256" key="2">
    <source>
        <dbReference type="SAM" id="Phobius"/>
    </source>
</evidence>
<evidence type="ECO:0000259" key="3">
    <source>
        <dbReference type="PROSITE" id="PS50011"/>
    </source>
</evidence>